<accession>A0A9X2AD50</accession>
<dbReference type="PANTHER" id="PTHR40065">
    <property type="entry name" value="RNA-BINDING PROTEIN YHBY"/>
    <property type="match status" value="1"/>
</dbReference>
<comment type="caution">
    <text evidence="4">The sequence shown here is derived from an EMBL/GenBank/DDBJ whole genome shotgun (WGS) entry which is preliminary data.</text>
</comment>
<dbReference type="InterPro" id="IPR001890">
    <property type="entry name" value="RNA-binding_CRM"/>
</dbReference>
<dbReference type="PANTHER" id="PTHR40065:SF3">
    <property type="entry name" value="RNA-BINDING PROTEIN YHBY"/>
    <property type="match status" value="1"/>
</dbReference>
<dbReference type="PROSITE" id="PS51295">
    <property type="entry name" value="CRM"/>
    <property type="match status" value="1"/>
</dbReference>
<evidence type="ECO:0000256" key="1">
    <source>
        <dbReference type="ARBA" id="ARBA00022884"/>
    </source>
</evidence>
<dbReference type="EMBL" id="JALBUF010000001">
    <property type="protein sequence ID" value="MCI0181917.1"/>
    <property type="molecule type" value="Genomic_DNA"/>
</dbReference>
<organism evidence="4 5">
    <name type="scientific">Sulfoacidibacillus ferrooxidans</name>
    <dbReference type="NCBI Taxonomy" id="2005001"/>
    <lineage>
        <taxon>Bacteria</taxon>
        <taxon>Bacillati</taxon>
        <taxon>Bacillota</taxon>
        <taxon>Bacilli</taxon>
        <taxon>Bacillales</taxon>
        <taxon>Alicyclobacillaceae</taxon>
        <taxon>Sulfoacidibacillus</taxon>
    </lineage>
</organism>
<dbReference type="InterPro" id="IPR017924">
    <property type="entry name" value="RNA-binding_YhbY"/>
</dbReference>
<dbReference type="RefSeq" id="WP_241711544.1">
    <property type="nucleotide sequence ID" value="NZ_JALBUF010000001.1"/>
</dbReference>
<dbReference type="InterPro" id="IPR051925">
    <property type="entry name" value="RNA-binding_domain"/>
</dbReference>
<dbReference type="AlphaFoldDB" id="A0A9X2AD50"/>
<dbReference type="Proteomes" id="UP001139263">
    <property type="component" value="Unassembled WGS sequence"/>
</dbReference>
<dbReference type="Gene3D" id="3.30.110.60">
    <property type="entry name" value="YhbY-like"/>
    <property type="match status" value="1"/>
</dbReference>
<gene>
    <name evidence="4" type="primary">yhbY</name>
    <name evidence="4" type="ORF">MM817_00164</name>
</gene>
<name>A0A9X2AD50_9BACL</name>
<dbReference type="SUPFAM" id="SSF75471">
    <property type="entry name" value="YhbY-like"/>
    <property type="match status" value="1"/>
</dbReference>
<evidence type="ECO:0000256" key="2">
    <source>
        <dbReference type="PROSITE-ProRule" id="PRU00626"/>
    </source>
</evidence>
<dbReference type="Pfam" id="PF01985">
    <property type="entry name" value="CRS1_YhbY"/>
    <property type="match status" value="1"/>
</dbReference>
<keyword evidence="5" id="KW-1185">Reference proteome</keyword>
<sequence>MTLTGKQARYLRTLAHPLQPVMQIGKGGMTDQVLDQIGLALEARELIKISVLSNSPLSVQEAAQAVQEGTKAEIVQTIGRIMIVYRRSQDHRTIVLPR</sequence>
<dbReference type="InterPro" id="IPR035920">
    <property type="entry name" value="YhbY-like_sf"/>
</dbReference>
<evidence type="ECO:0000259" key="3">
    <source>
        <dbReference type="PROSITE" id="PS51295"/>
    </source>
</evidence>
<evidence type="ECO:0000313" key="4">
    <source>
        <dbReference type="EMBL" id="MCI0181917.1"/>
    </source>
</evidence>
<protein>
    <submittedName>
        <fullName evidence="4">RNA-binding protein YhbY</fullName>
    </submittedName>
</protein>
<evidence type="ECO:0000313" key="5">
    <source>
        <dbReference type="Proteomes" id="UP001139263"/>
    </source>
</evidence>
<keyword evidence="1 2" id="KW-0694">RNA-binding</keyword>
<dbReference type="GO" id="GO:0003723">
    <property type="term" value="F:RNA binding"/>
    <property type="evidence" value="ECO:0007669"/>
    <property type="project" value="UniProtKB-UniRule"/>
</dbReference>
<reference evidence="4" key="1">
    <citation type="submission" date="2022-03" db="EMBL/GenBank/DDBJ databases">
        <title>Draft Genome Sequence of Firmicute Strain S0AB, a Heterotrophic Iron/Sulfur-Oxidizing Extreme Acidophile.</title>
        <authorList>
            <person name="Vergara E."/>
            <person name="Pakostova E."/>
            <person name="Johnson D.B."/>
            <person name="Holmes D.S."/>
        </authorList>
    </citation>
    <scope>NUCLEOTIDE SEQUENCE</scope>
    <source>
        <strain evidence="4">S0AB</strain>
    </source>
</reference>
<dbReference type="NCBIfam" id="TIGR00253">
    <property type="entry name" value="RNA_bind_YhbY"/>
    <property type="match status" value="1"/>
</dbReference>
<feature type="domain" description="CRM" evidence="3">
    <location>
        <begin position="1"/>
        <end position="97"/>
    </location>
</feature>
<dbReference type="SMART" id="SM01103">
    <property type="entry name" value="CRS1_YhbY"/>
    <property type="match status" value="1"/>
</dbReference>
<proteinExistence type="predicted"/>